<evidence type="ECO:0000313" key="18">
    <source>
        <dbReference type="EMBL" id="CAE1225177.1"/>
    </source>
</evidence>
<dbReference type="GO" id="GO:0102158">
    <property type="term" value="F:very-long-chain (3R)-3-hydroxyacyl-CoA dehydratase activity"/>
    <property type="evidence" value="ECO:0007669"/>
    <property type="project" value="UniProtKB-EC"/>
</dbReference>
<comment type="subcellular location">
    <subcellularLocation>
        <location evidence="1 16">Endoplasmic reticulum membrane</location>
        <topology evidence="1 16">Multi-pass membrane protein</topology>
    </subcellularLocation>
</comment>
<dbReference type="EMBL" id="CAHIKZ030000546">
    <property type="protein sequence ID" value="CAE1225177.1"/>
    <property type="molecule type" value="Genomic_DNA"/>
</dbReference>
<name>A0A812BF28_ACAPH</name>
<dbReference type="GO" id="GO:0030497">
    <property type="term" value="P:fatty acid elongation"/>
    <property type="evidence" value="ECO:0007669"/>
    <property type="project" value="TreeGrafter"/>
</dbReference>
<dbReference type="Pfam" id="PF04969">
    <property type="entry name" value="CS"/>
    <property type="match status" value="1"/>
</dbReference>
<comment type="pathway">
    <text evidence="2 16">Lipid metabolism; fatty acid biosynthesis.</text>
</comment>
<dbReference type="InterPro" id="IPR008978">
    <property type="entry name" value="HSP20-like_chaperone"/>
</dbReference>
<keyword evidence="19" id="KW-1185">Reference proteome</keyword>
<dbReference type="Pfam" id="PF04387">
    <property type="entry name" value="PTPLA"/>
    <property type="match status" value="1"/>
</dbReference>
<protein>
    <recommendedName>
        <fullName evidence="4 16">Very-long-chain (3R)-3-hydroxyacyl-CoA dehydratase</fullName>
        <ecNumber evidence="4 16">4.2.1.134</ecNumber>
    </recommendedName>
</protein>
<comment type="function">
    <text evidence="16">Catalyzes the third of the four reactions of the long-chain fatty acids elongation cycle. This endoplasmic reticulum-bound enzymatic process, allows the addition of two carbons to the chain of long- and very long-chain fatty acids/VLCFAs per cycle. This enzyme catalyzes the dehydration of the 3-hydroxyacyl-CoA intermediate into trans-2,3-enoyl-CoA, within each cycle of fatty acid elongation. Thereby, it participates to the production of VLCFAs of different chain lengths that are involved in multiple biological processes as precursors of membrane lipids and lipid mediators.</text>
</comment>
<keyword evidence="11 16" id="KW-0443">Lipid metabolism</keyword>
<evidence type="ECO:0000256" key="12">
    <source>
        <dbReference type="ARBA" id="ARBA00023136"/>
    </source>
</evidence>
<keyword evidence="10" id="KW-0175">Coiled coil</keyword>
<evidence type="ECO:0000256" key="8">
    <source>
        <dbReference type="ARBA" id="ARBA00022832"/>
    </source>
</evidence>
<dbReference type="InterPro" id="IPR007052">
    <property type="entry name" value="CS_dom"/>
</dbReference>
<proteinExistence type="inferred from homology"/>
<feature type="transmembrane region" description="Helical" evidence="16">
    <location>
        <begin position="157"/>
        <end position="179"/>
    </location>
</feature>
<evidence type="ECO:0000256" key="7">
    <source>
        <dbReference type="ARBA" id="ARBA00022824"/>
    </source>
</evidence>
<organism evidence="18 19">
    <name type="scientific">Acanthosepion pharaonis</name>
    <name type="common">Pharaoh cuttlefish</name>
    <name type="synonym">Sepia pharaonis</name>
    <dbReference type="NCBI Taxonomy" id="158019"/>
    <lineage>
        <taxon>Eukaryota</taxon>
        <taxon>Metazoa</taxon>
        <taxon>Spiralia</taxon>
        <taxon>Lophotrochozoa</taxon>
        <taxon>Mollusca</taxon>
        <taxon>Cephalopoda</taxon>
        <taxon>Coleoidea</taxon>
        <taxon>Decapodiformes</taxon>
        <taxon>Sepiida</taxon>
        <taxon>Sepiina</taxon>
        <taxon>Sepiidae</taxon>
        <taxon>Acanthosepion</taxon>
    </lineage>
</organism>
<feature type="transmembrane region" description="Helical" evidence="16">
    <location>
        <begin position="199"/>
        <end position="220"/>
    </location>
</feature>
<dbReference type="SUPFAM" id="SSF49764">
    <property type="entry name" value="HSP20-like chaperones"/>
    <property type="match status" value="1"/>
</dbReference>
<dbReference type="GO" id="GO:0030148">
    <property type="term" value="P:sphingolipid biosynthetic process"/>
    <property type="evidence" value="ECO:0007669"/>
    <property type="project" value="TreeGrafter"/>
</dbReference>
<evidence type="ECO:0000256" key="15">
    <source>
        <dbReference type="ARBA" id="ARBA00025733"/>
    </source>
</evidence>
<feature type="domain" description="CS" evidence="17">
    <location>
        <begin position="11"/>
        <end position="102"/>
    </location>
</feature>
<gene>
    <name evidence="18" type="ORF">SPHA_15629</name>
</gene>
<keyword evidence="6 16" id="KW-0812">Transmembrane</keyword>
<dbReference type="InterPro" id="IPR007482">
    <property type="entry name" value="Tyr_Pase-like_PTPLA"/>
</dbReference>
<keyword evidence="14 16" id="KW-0456">Lyase</keyword>
<accession>A0A812BF28</accession>
<evidence type="ECO:0000256" key="16">
    <source>
        <dbReference type="RuleBase" id="RU363109"/>
    </source>
</evidence>
<reference evidence="18" key="1">
    <citation type="submission" date="2021-01" db="EMBL/GenBank/DDBJ databases">
        <authorList>
            <person name="Li R."/>
            <person name="Bekaert M."/>
        </authorList>
    </citation>
    <scope>NUCLEOTIDE SEQUENCE</scope>
    <source>
        <strain evidence="18">Farmed</strain>
    </source>
</reference>
<dbReference type="OrthoDB" id="2157530at2759"/>
<dbReference type="Proteomes" id="UP000597762">
    <property type="component" value="Unassembled WGS sequence"/>
</dbReference>
<evidence type="ECO:0000256" key="2">
    <source>
        <dbReference type="ARBA" id="ARBA00005194"/>
    </source>
</evidence>
<keyword evidence="5 16" id="KW-0444">Lipid biosynthesis</keyword>
<dbReference type="CDD" id="cd06465">
    <property type="entry name" value="p23_hB-ind1_like"/>
    <property type="match status" value="1"/>
</dbReference>
<evidence type="ECO:0000313" key="19">
    <source>
        <dbReference type="Proteomes" id="UP000597762"/>
    </source>
</evidence>
<comment type="similarity">
    <text evidence="15">Belongs to the p23/wos2 family.</text>
</comment>
<keyword evidence="7 16" id="KW-0256">Endoplasmic reticulum</keyword>
<evidence type="ECO:0000256" key="5">
    <source>
        <dbReference type="ARBA" id="ARBA00022516"/>
    </source>
</evidence>
<dbReference type="UniPathway" id="UPA00094"/>
<feature type="transmembrane region" description="Helical" evidence="16">
    <location>
        <begin position="252"/>
        <end position="270"/>
    </location>
</feature>
<dbReference type="PANTHER" id="PTHR11035:SF35">
    <property type="entry name" value="VERY-LONG-CHAIN (3R)-3-HYDROXYACYL-COA DEHYDRATASE"/>
    <property type="match status" value="1"/>
</dbReference>
<dbReference type="EC" id="4.2.1.134" evidence="4 16"/>
<evidence type="ECO:0000256" key="14">
    <source>
        <dbReference type="ARBA" id="ARBA00023239"/>
    </source>
</evidence>
<feature type="transmembrane region" description="Helical" evidence="16">
    <location>
        <begin position="227"/>
        <end position="246"/>
    </location>
</feature>
<keyword evidence="13 16" id="KW-0275">Fatty acid biosynthesis</keyword>
<comment type="catalytic activity">
    <reaction evidence="16">
        <text>a very-long-chain (3R)-3-hydroxyacyl-CoA = a very-long-chain (2E)-enoyl-CoA + H2O</text>
        <dbReference type="Rhea" id="RHEA:45812"/>
        <dbReference type="ChEBI" id="CHEBI:15377"/>
        <dbReference type="ChEBI" id="CHEBI:83728"/>
        <dbReference type="ChEBI" id="CHEBI:85440"/>
        <dbReference type="EC" id="4.2.1.134"/>
    </reaction>
</comment>
<evidence type="ECO:0000256" key="9">
    <source>
        <dbReference type="ARBA" id="ARBA00022989"/>
    </source>
</evidence>
<dbReference type="FunFam" id="2.60.40.790:FF:000013">
    <property type="entry name" value="Very-long-chain (3R)-3-hydroxyacyl-CoA dehydratase"/>
    <property type="match status" value="1"/>
</dbReference>
<evidence type="ECO:0000256" key="13">
    <source>
        <dbReference type="ARBA" id="ARBA00023160"/>
    </source>
</evidence>
<dbReference type="AlphaFoldDB" id="A0A812BF28"/>
<dbReference type="Gene3D" id="2.60.40.790">
    <property type="match status" value="1"/>
</dbReference>
<comment type="caution">
    <text evidence="18">The sequence shown here is derived from an EMBL/GenBank/DDBJ whole genome shotgun (WGS) entry which is preliminary data.</text>
</comment>
<evidence type="ECO:0000256" key="11">
    <source>
        <dbReference type="ARBA" id="ARBA00023098"/>
    </source>
</evidence>
<evidence type="ECO:0000259" key="17">
    <source>
        <dbReference type="PROSITE" id="PS51203"/>
    </source>
</evidence>
<feature type="transmembrane region" description="Helical" evidence="16">
    <location>
        <begin position="291"/>
        <end position="312"/>
    </location>
</feature>
<dbReference type="GO" id="GO:0042761">
    <property type="term" value="P:very long-chain fatty acid biosynthetic process"/>
    <property type="evidence" value="ECO:0007669"/>
    <property type="project" value="TreeGrafter"/>
</dbReference>
<dbReference type="GO" id="GO:0005789">
    <property type="term" value="C:endoplasmic reticulum membrane"/>
    <property type="evidence" value="ECO:0007669"/>
    <property type="project" value="UniProtKB-SubCell"/>
</dbReference>
<keyword evidence="9 16" id="KW-1133">Transmembrane helix</keyword>
<evidence type="ECO:0000256" key="1">
    <source>
        <dbReference type="ARBA" id="ARBA00004477"/>
    </source>
</evidence>
<comment type="similarity">
    <text evidence="3 16">Belongs to the very long-chain fatty acids dehydratase HACD family.</text>
</comment>
<evidence type="ECO:0000256" key="4">
    <source>
        <dbReference type="ARBA" id="ARBA00013122"/>
    </source>
</evidence>
<dbReference type="PANTHER" id="PTHR11035">
    <property type="entry name" value="VERY-LONG-CHAIN (3R)-3-HYDROXYACYL-COA DEHYDRATASE"/>
    <property type="match status" value="1"/>
</dbReference>
<sequence length="373" mass="44255">MPLNSSIMAETLRPFVYWGQKNDHVSLKVDLRNVSNETVKLDDDSLSFMAVGHGVRGENLYNFEIEFYLPIDAKASQYRINERAVEFRLQKDVVGEVWPRLTYKPIKHPWLKIDFDKFAIEEDSDEKLDFEASENDLIKKFRNSSMKNVETKSLINFNYLFLYNLFQFVGFSYICGSMQYHYYKYGEDSKLNVFESVGSQLLCLQLIAFLEIFHSIFGIVKTKIIPTLFQVLGRNFILLIVVFDSYLQHVPALWLLILVWSFAEIMRYPYYMLQTIDREARFITWLRYSAWIILYPLGIFLEGTIILAGIPMYEMSKRFTLVLPNAYNFSFYFPWFLQIYLFSMVPAGYFQMNYMYKQRKKKLANFSLHSKKD</sequence>
<keyword evidence="8 16" id="KW-0276">Fatty acid metabolism</keyword>
<evidence type="ECO:0000256" key="10">
    <source>
        <dbReference type="ARBA" id="ARBA00023054"/>
    </source>
</evidence>
<feature type="transmembrane region" description="Helical" evidence="16">
    <location>
        <begin position="332"/>
        <end position="352"/>
    </location>
</feature>
<evidence type="ECO:0000256" key="3">
    <source>
        <dbReference type="ARBA" id="ARBA00007811"/>
    </source>
</evidence>
<keyword evidence="12 16" id="KW-0472">Membrane</keyword>
<evidence type="ECO:0000256" key="6">
    <source>
        <dbReference type="ARBA" id="ARBA00022692"/>
    </source>
</evidence>
<dbReference type="PROSITE" id="PS51203">
    <property type="entry name" value="CS"/>
    <property type="match status" value="1"/>
</dbReference>